<dbReference type="PANTHER" id="PTHR13887">
    <property type="entry name" value="GLUTATHIONE S-TRANSFERASE KAPPA"/>
    <property type="match status" value="1"/>
</dbReference>
<evidence type="ECO:0000259" key="1">
    <source>
        <dbReference type="Pfam" id="PF01323"/>
    </source>
</evidence>
<dbReference type="Gene3D" id="3.40.30.10">
    <property type="entry name" value="Glutaredoxin"/>
    <property type="match status" value="1"/>
</dbReference>
<dbReference type="GO" id="GO:0016853">
    <property type="term" value="F:isomerase activity"/>
    <property type="evidence" value="ECO:0007669"/>
    <property type="project" value="UniProtKB-KW"/>
</dbReference>
<gene>
    <name evidence="2" type="ORF">BCF38_1123</name>
    <name evidence="3" type="ORF">SAMN05421539_1123</name>
</gene>
<dbReference type="OrthoDB" id="9799122at2"/>
<dbReference type="RefSeq" id="WP_109565720.1">
    <property type="nucleotide sequence ID" value="NZ_QGDJ01000012.1"/>
</dbReference>
<evidence type="ECO:0000313" key="2">
    <source>
        <dbReference type="EMBL" id="PWJ14380.1"/>
    </source>
</evidence>
<reference evidence="3 5" key="1">
    <citation type="submission" date="2016-10" db="EMBL/GenBank/DDBJ databases">
        <authorList>
            <person name="Cai Z."/>
        </authorList>
    </citation>
    <scope>NUCLEOTIDE SEQUENCE [LARGE SCALE GENOMIC DNA]</scope>
    <source>
        <strain evidence="3 5">DSM 25227</strain>
    </source>
</reference>
<feature type="domain" description="DSBA-like thioredoxin" evidence="1">
    <location>
        <begin position="4"/>
        <end position="198"/>
    </location>
</feature>
<evidence type="ECO:0000313" key="4">
    <source>
        <dbReference type="Proteomes" id="UP000245839"/>
    </source>
</evidence>
<dbReference type="PANTHER" id="PTHR13887:SF41">
    <property type="entry name" value="THIOREDOXIN SUPERFAMILY PROTEIN"/>
    <property type="match status" value="1"/>
</dbReference>
<dbReference type="AlphaFoldDB" id="A0A2Y9B0R8"/>
<sequence>MIQLDILSDPICPWCHIGRAHLFRALESRPEHPFALQWHPFQLNPDMPPEGMDRTAYLEAKFGGAEGAAQAYAPVREAAAAAGLAIDFDGIARTPNTLDAHRLIHWAGLEGRQTPVVTALFEAYFEKGQDIGDRAVLTRIGAEKGLDAGMLERLFASDADAEDIRARDAQARAQGVTGVPTFVIAGRHVLPGAQPPEIWTQVIDEIVEQLRRAEA</sequence>
<evidence type="ECO:0000313" key="3">
    <source>
        <dbReference type="EMBL" id="SSA50084.1"/>
    </source>
</evidence>
<protein>
    <submittedName>
        <fullName evidence="3">Predicted dithiol-disulfide isomerase, DsbA family</fullName>
    </submittedName>
    <submittedName>
        <fullName evidence="2">Putative DsbA family dithiol-disulfide isomerase</fullName>
    </submittedName>
</protein>
<dbReference type="Proteomes" id="UP000251571">
    <property type="component" value="Unassembled WGS sequence"/>
</dbReference>
<reference evidence="2 4" key="2">
    <citation type="submission" date="2018-03" db="EMBL/GenBank/DDBJ databases">
        <title>Genomic Encyclopedia of Archaeal and Bacterial Type Strains, Phase II (KMG-II): from individual species to whole genera.</title>
        <authorList>
            <person name="Goeker M."/>
        </authorList>
    </citation>
    <scope>NUCLEOTIDE SEQUENCE [LARGE SCALE GENOMIC DNA]</scope>
    <source>
        <strain evidence="2 4">DSM 25227</strain>
    </source>
</reference>
<evidence type="ECO:0000313" key="5">
    <source>
        <dbReference type="Proteomes" id="UP000251571"/>
    </source>
</evidence>
<accession>A0A2Y9B0R8</accession>
<dbReference type="Pfam" id="PF01323">
    <property type="entry name" value="DSBA"/>
    <property type="match status" value="1"/>
</dbReference>
<dbReference type="EMBL" id="QGDJ01000012">
    <property type="protein sequence ID" value="PWJ14380.1"/>
    <property type="molecule type" value="Genomic_DNA"/>
</dbReference>
<organism evidence="3 5">
    <name type="scientific">Jannaschia seohaensis</name>
    <dbReference type="NCBI Taxonomy" id="475081"/>
    <lineage>
        <taxon>Bacteria</taxon>
        <taxon>Pseudomonadati</taxon>
        <taxon>Pseudomonadota</taxon>
        <taxon>Alphaproteobacteria</taxon>
        <taxon>Rhodobacterales</taxon>
        <taxon>Roseobacteraceae</taxon>
        <taxon>Jannaschia</taxon>
    </lineage>
</organism>
<dbReference type="GO" id="GO:0016491">
    <property type="term" value="F:oxidoreductase activity"/>
    <property type="evidence" value="ECO:0007669"/>
    <property type="project" value="InterPro"/>
</dbReference>
<name>A0A2Y9B0R8_9RHOB</name>
<keyword evidence="4" id="KW-1185">Reference proteome</keyword>
<dbReference type="Proteomes" id="UP000245839">
    <property type="component" value="Unassembled WGS sequence"/>
</dbReference>
<keyword evidence="3" id="KW-0413">Isomerase</keyword>
<dbReference type="InterPro" id="IPR036249">
    <property type="entry name" value="Thioredoxin-like_sf"/>
</dbReference>
<dbReference type="EMBL" id="UETC01000012">
    <property type="protein sequence ID" value="SSA50084.1"/>
    <property type="molecule type" value="Genomic_DNA"/>
</dbReference>
<dbReference type="SUPFAM" id="SSF52833">
    <property type="entry name" value="Thioredoxin-like"/>
    <property type="match status" value="1"/>
</dbReference>
<dbReference type="CDD" id="cd03024">
    <property type="entry name" value="DsbA_FrnE"/>
    <property type="match status" value="1"/>
</dbReference>
<proteinExistence type="predicted"/>
<dbReference type="InterPro" id="IPR001853">
    <property type="entry name" value="DSBA-like_thioredoxin_dom"/>
</dbReference>